<reference evidence="2 3" key="1">
    <citation type="submission" date="2016-10" db="EMBL/GenBank/DDBJ databases">
        <authorList>
            <person name="de Groot N.N."/>
        </authorList>
    </citation>
    <scope>NUCLEOTIDE SEQUENCE [LARGE SCALE GENOMIC DNA]</scope>
    <source>
        <strain evidence="2 3">WG14</strain>
    </source>
</reference>
<evidence type="ECO:0000313" key="3">
    <source>
        <dbReference type="Proteomes" id="UP000199322"/>
    </source>
</evidence>
<feature type="transmembrane region" description="Helical" evidence="1">
    <location>
        <begin position="58"/>
        <end position="79"/>
    </location>
</feature>
<evidence type="ECO:0008006" key="4">
    <source>
        <dbReference type="Google" id="ProtNLM"/>
    </source>
</evidence>
<evidence type="ECO:0000256" key="1">
    <source>
        <dbReference type="SAM" id="Phobius"/>
    </source>
</evidence>
<keyword evidence="1" id="KW-0472">Membrane</keyword>
<dbReference type="InterPro" id="IPR058117">
    <property type="entry name" value="BV97_02767-like"/>
</dbReference>
<dbReference type="STRING" id="28234.SAMN04488588_1884"/>
<proteinExistence type="predicted"/>
<organism evidence="2 3">
    <name type="scientific">Geotoga petraea</name>
    <dbReference type="NCBI Taxonomy" id="28234"/>
    <lineage>
        <taxon>Bacteria</taxon>
        <taxon>Thermotogati</taxon>
        <taxon>Thermotogota</taxon>
        <taxon>Thermotogae</taxon>
        <taxon>Petrotogales</taxon>
        <taxon>Petrotogaceae</taxon>
        <taxon>Geotoga</taxon>
    </lineage>
</organism>
<feature type="transmembrane region" description="Helical" evidence="1">
    <location>
        <begin position="30"/>
        <end position="46"/>
    </location>
</feature>
<dbReference type="AlphaFoldDB" id="A0A1G6PS74"/>
<keyword evidence="1" id="KW-0812">Transmembrane</keyword>
<keyword evidence="1" id="KW-1133">Transmembrane helix</keyword>
<protein>
    <recommendedName>
        <fullName evidence="4">DUF3147 family protein</fullName>
    </recommendedName>
</protein>
<dbReference type="Proteomes" id="UP000199322">
    <property type="component" value="Unassembled WGS sequence"/>
</dbReference>
<accession>A0A1G6PS74</accession>
<dbReference type="NCBIfam" id="NF006749">
    <property type="entry name" value="PRK09272.1-2"/>
    <property type="match status" value="1"/>
</dbReference>
<evidence type="ECO:0000313" key="2">
    <source>
        <dbReference type="EMBL" id="SDC83102.1"/>
    </source>
</evidence>
<sequence length="116" mass="13382">MRYFIKIVISALLIFAISEASKRFTAFGALIASLPLTSIIAIIWLYNDTHDISKIANLSWNIFWFVIPSLLFFILLPIFLTKFNLNFFLSMVLSSSATIVFYFIFARLLSKFNIQI</sequence>
<feature type="transmembrane region" description="Helical" evidence="1">
    <location>
        <begin position="85"/>
        <end position="105"/>
    </location>
</feature>
<name>A0A1G6PS74_9BACT</name>
<dbReference type="RefSeq" id="WP_091405240.1">
    <property type="nucleotide sequence ID" value="NZ_FMYV01000009.1"/>
</dbReference>
<gene>
    <name evidence="2" type="ORF">SAMN04488588_1884</name>
</gene>
<dbReference type="EMBL" id="FMYV01000009">
    <property type="protein sequence ID" value="SDC83102.1"/>
    <property type="molecule type" value="Genomic_DNA"/>
</dbReference>
<keyword evidence="3" id="KW-1185">Reference proteome</keyword>